<dbReference type="InterPro" id="IPR001750">
    <property type="entry name" value="ND/Mrp_TM"/>
</dbReference>
<feature type="transmembrane region" description="Helical" evidence="18">
    <location>
        <begin position="274"/>
        <end position="291"/>
    </location>
</feature>
<evidence type="ECO:0000256" key="4">
    <source>
        <dbReference type="ARBA" id="ARBA00012944"/>
    </source>
</evidence>
<protein>
    <recommendedName>
        <fullName evidence="5 18">NADH-ubiquinone oxidoreductase chain 2</fullName>
        <ecNumber evidence="4 18">7.1.1.2</ecNumber>
    </recommendedName>
</protein>
<evidence type="ECO:0000256" key="9">
    <source>
        <dbReference type="ARBA" id="ARBA00022792"/>
    </source>
</evidence>
<keyword evidence="7 18" id="KW-0679">Respiratory chain</keyword>
<keyword evidence="12 18" id="KW-1133">Transmembrane helix</keyword>
<dbReference type="EC" id="7.1.1.2" evidence="4 18"/>
<geneLocation type="mitochondrion" evidence="20"/>
<proteinExistence type="inferred from homology"/>
<dbReference type="AlphaFoldDB" id="A0A0S2MMX4"/>
<dbReference type="GO" id="GO:0006120">
    <property type="term" value="P:mitochondrial electron transport, NADH to ubiquinone"/>
    <property type="evidence" value="ECO:0007669"/>
    <property type="project" value="InterPro"/>
</dbReference>
<organism evidence="20">
    <name type="scientific">Elminae sp. GENSP01</name>
    <dbReference type="NCBI Taxonomy" id="1205551"/>
    <lineage>
        <taxon>Eukaryota</taxon>
        <taxon>Metazoa</taxon>
        <taxon>Ecdysozoa</taxon>
        <taxon>Arthropoda</taxon>
        <taxon>Hexapoda</taxon>
        <taxon>Insecta</taxon>
        <taxon>Pterygota</taxon>
        <taxon>Neoptera</taxon>
        <taxon>Endopterygota</taxon>
        <taxon>Coleoptera</taxon>
        <taxon>Polyphaga</taxon>
        <taxon>Elateriformia</taxon>
        <taxon>Byrrhoidea</taxon>
        <taxon>Elmidae</taxon>
        <taxon>Elminae</taxon>
    </lineage>
</organism>
<evidence type="ECO:0000256" key="10">
    <source>
        <dbReference type="ARBA" id="ARBA00022967"/>
    </source>
</evidence>
<feature type="transmembrane region" description="Helical" evidence="18">
    <location>
        <begin position="135"/>
        <end position="163"/>
    </location>
</feature>
<dbReference type="GO" id="GO:0008137">
    <property type="term" value="F:NADH dehydrogenase (ubiquinone) activity"/>
    <property type="evidence" value="ECO:0007669"/>
    <property type="project" value="UniProtKB-EC"/>
</dbReference>
<dbReference type="PANTHER" id="PTHR46552">
    <property type="entry name" value="NADH-UBIQUINONE OXIDOREDUCTASE CHAIN 2"/>
    <property type="match status" value="1"/>
</dbReference>
<keyword evidence="10 18" id="KW-1278">Translocase</keyword>
<accession>A0A0S2MMX4</accession>
<feature type="transmembrane region" description="Helical" evidence="18">
    <location>
        <begin position="56"/>
        <end position="75"/>
    </location>
</feature>
<sequence length="342" mass="40033">MTKMYKIMFMSSMMMGTMIAISSYSWMGMWLGLEINLLSIIPLLNSNKNIMSTESSLKYFITQVMASTLLLFAIIMMMTKTNSINNLEFEKFPMLILNTALLTKMGAAPFHFWFPEVMEGLSWMNCLIMLTWQKIAPMILMIYNIKMIVFLTMIIFFSMMISGIMGMNQTSLRKIMAYSSINHIAWMISSMMFMETIWLMYFVIYSIITINIILIMNKMNSFYLKQLISLMNLNPTMKMFFILNFLSLGGLPPFLGFFPKWMTIQTMVENKMTFLPFMMVMMTLVTLYFYMRITFSTMLMNTNEINWNNFMNSKKSSNTTIMSLNLISLLGLTLMTILFNWL</sequence>
<dbReference type="InterPro" id="IPR050175">
    <property type="entry name" value="Complex_I_Subunit_2"/>
</dbReference>
<keyword evidence="14 18" id="KW-0830">Ubiquinone</keyword>
<comment type="subcellular location">
    <subcellularLocation>
        <location evidence="2 18">Mitochondrion inner membrane</location>
        <topology evidence="2 18">Multi-pass membrane protein</topology>
    </subcellularLocation>
</comment>
<keyword evidence="6" id="KW-0813">Transport</keyword>
<evidence type="ECO:0000256" key="3">
    <source>
        <dbReference type="ARBA" id="ARBA00007012"/>
    </source>
</evidence>
<evidence type="ECO:0000256" key="2">
    <source>
        <dbReference type="ARBA" id="ARBA00004448"/>
    </source>
</evidence>
<evidence type="ECO:0000256" key="14">
    <source>
        <dbReference type="ARBA" id="ARBA00023075"/>
    </source>
</evidence>
<keyword evidence="8 18" id="KW-0812">Transmembrane</keyword>
<name>A0A0S2MMX4_9COLE</name>
<evidence type="ECO:0000256" key="8">
    <source>
        <dbReference type="ARBA" id="ARBA00022692"/>
    </source>
</evidence>
<comment type="function">
    <text evidence="18">Core subunit of the mitochondrial membrane respiratory chain NADH dehydrogenase (Complex I) which catalyzes electron transfer from NADH through the respiratory chain, using ubiquinone as an electron acceptor. Essential for the catalytic activity and assembly of complex I.</text>
</comment>
<evidence type="ECO:0000313" key="20">
    <source>
        <dbReference type="EMBL" id="ALO76080.1"/>
    </source>
</evidence>
<evidence type="ECO:0000256" key="12">
    <source>
        <dbReference type="ARBA" id="ARBA00022989"/>
    </source>
</evidence>
<dbReference type="GO" id="GO:0005743">
    <property type="term" value="C:mitochondrial inner membrane"/>
    <property type="evidence" value="ECO:0007669"/>
    <property type="project" value="UniProtKB-SubCell"/>
</dbReference>
<dbReference type="PRINTS" id="PR01436">
    <property type="entry name" value="NADHDHGNASE2"/>
</dbReference>
<evidence type="ECO:0000256" key="15">
    <source>
        <dbReference type="ARBA" id="ARBA00023128"/>
    </source>
</evidence>
<keyword evidence="11 18" id="KW-0249">Electron transport</keyword>
<dbReference type="Pfam" id="PF00361">
    <property type="entry name" value="Proton_antipo_M"/>
    <property type="match status" value="1"/>
</dbReference>
<keyword evidence="16 18" id="KW-0472">Membrane</keyword>
<evidence type="ECO:0000256" key="18">
    <source>
        <dbReference type="RuleBase" id="RU003403"/>
    </source>
</evidence>
<comment type="function">
    <text evidence="1">Core subunit of the mitochondrial membrane respiratory chain NADH dehydrogenase (Complex I) that is believed to belong to the minimal assembly required for catalysis. Complex I functions in the transfer of electrons from NADH to the respiratory chain. The immediate electron acceptor for the enzyme is believed to be ubiquinone.</text>
</comment>
<evidence type="ECO:0000256" key="6">
    <source>
        <dbReference type="ARBA" id="ARBA00022448"/>
    </source>
</evidence>
<evidence type="ECO:0000256" key="16">
    <source>
        <dbReference type="ARBA" id="ARBA00023136"/>
    </source>
</evidence>
<dbReference type="EMBL" id="JX412724">
    <property type="protein sequence ID" value="ALO76080.1"/>
    <property type="molecule type" value="Genomic_DNA"/>
</dbReference>
<feature type="transmembrane region" description="Helical" evidence="18">
    <location>
        <begin position="321"/>
        <end position="341"/>
    </location>
</feature>
<evidence type="ECO:0000256" key="7">
    <source>
        <dbReference type="ARBA" id="ARBA00022660"/>
    </source>
</evidence>
<comment type="catalytic activity">
    <reaction evidence="17 18">
        <text>a ubiquinone + NADH + 5 H(+)(in) = a ubiquinol + NAD(+) + 4 H(+)(out)</text>
        <dbReference type="Rhea" id="RHEA:29091"/>
        <dbReference type="Rhea" id="RHEA-COMP:9565"/>
        <dbReference type="Rhea" id="RHEA-COMP:9566"/>
        <dbReference type="ChEBI" id="CHEBI:15378"/>
        <dbReference type="ChEBI" id="CHEBI:16389"/>
        <dbReference type="ChEBI" id="CHEBI:17976"/>
        <dbReference type="ChEBI" id="CHEBI:57540"/>
        <dbReference type="ChEBI" id="CHEBI:57945"/>
        <dbReference type="EC" id="7.1.1.2"/>
    </reaction>
</comment>
<feature type="transmembrane region" description="Helical" evidence="18">
    <location>
        <begin position="199"/>
        <end position="219"/>
    </location>
</feature>
<evidence type="ECO:0000259" key="19">
    <source>
        <dbReference type="Pfam" id="PF00361"/>
    </source>
</evidence>
<keyword evidence="15 18" id="KW-0496">Mitochondrion</keyword>
<comment type="similarity">
    <text evidence="3 18">Belongs to the complex I subunit 2 family.</text>
</comment>
<evidence type="ECO:0000256" key="5">
    <source>
        <dbReference type="ARBA" id="ARBA00021008"/>
    </source>
</evidence>
<evidence type="ECO:0000256" key="11">
    <source>
        <dbReference type="ARBA" id="ARBA00022982"/>
    </source>
</evidence>
<evidence type="ECO:0000256" key="17">
    <source>
        <dbReference type="ARBA" id="ARBA00049551"/>
    </source>
</evidence>
<keyword evidence="13 18" id="KW-0520">NAD</keyword>
<reference evidence="20" key="1">
    <citation type="submission" date="2012-06" db="EMBL/GenBank/DDBJ databases">
        <title>Mitogenomics of the Coleoptera under dense taxon sampling.</title>
        <authorList>
            <person name="Timmermans M.J.T.N."/>
            <person name="Lim J."/>
            <person name="Dodsworth S."/>
            <person name="Haran J."/>
            <person name="Ahrens D."/>
            <person name="Bocak L."/>
            <person name="London A."/>
            <person name="Culverwell L."/>
            <person name="Vogler A.P."/>
        </authorList>
    </citation>
    <scope>NUCLEOTIDE SEQUENCE</scope>
</reference>
<evidence type="ECO:0000256" key="13">
    <source>
        <dbReference type="ARBA" id="ARBA00023027"/>
    </source>
</evidence>
<keyword evidence="9 18" id="KW-0999">Mitochondrion inner membrane</keyword>
<gene>
    <name evidence="20" type="primary">nad2</name>
</gene>
<dbReference type="PANTHER" id="PTHR46552:SF1">
    <property type="entry name" value="NADH-UBIQUINONE OXIDOREDUCTASE CHAIN 2"/>
    <property type="match status" value="1"/>
</dbReference>
<dbReference type="InterPro" id="IPR003917">
    <property type="entry name" value="NADH_UbQ_OxRdtase_chain2"/>
</dbReference>
<feature type="transmembrane region" description="Helical" evidence="18">
    <location>
        <begin position="240"/>
        <end position="262"/>
    </location>
</feature>
<evidence type="ECO:0000256" key="1">
    <source>
        <dbReference type="ARBA" id="ARBA00003257"/>
    </source>
</evidence>
<feature type="domain" description="NADH:quinone oxidoreductase/Mrp antiporter transmembrane" evidence="19">
    <location>
        <begin position="23"/>
        <end position="285"/>
    </location>
</feature>